<dbReference type="InterPro" id="IPR002872">
    <property type="entry name" value="Proline_DH_dom"/>
</dbReference>
<dbReference type="RefSeq" id="WP_119629603.1">
    <property type="nucleotide sequence ID" value="NZ_AP017928.1"/>
</dbReference>
<evidence type="ECO:0000256" key="5">
    <source>
        <dbReference type="ARBA" id="ARBA00048142"/>
    </source>
</evidence>
<dbReference type="InterPro" id="IPR016162">
    <property type="entry name" value="Ald_DH_N"/>
</dbReference>
<dbReference type="InterPro" id="IPR016161">
    <property type="entry name" value="Ald_DH/histidinol_DH"/>
</dbReference>
<proteinExistence type="predicted"/>
<name>A0A250KWH8_9GAMM</name>
<dbReference type="Pfam" id="PF01619">
    <property type="entry name" value="Pro_dh"/>
    <property type="match status" value="1"/>
</dbReference>
<dbReference type="InterPro" id="IPR050485">
    <property type="entry name" value="Proline_metab_enzyme"/>
</dbReference>
<keyword evidence="4" id="KW-0520">NAD</keyword>
<dbReference type="InterPro" id="IPR029041">
    <property type="entry name" value="FAD-linked_oxidoreductase-like"/>
</dbReference>
<evidence type="ECO:0000313" key="10">
    <source>
        <dbReference type="EMBL" id="BBA34129.1"/>
    </source>
</evidence>
<feature type="active site" evidence="6">
    <location>
        <position position="726"/>
    </location>
</feature>
<dbReference type="KEGG" id="mmai:sS8_2177"/>
<protein>
    <recommendedName>
        <fullName evidence="2">L-glutamate gamma-semialdehyde dehydrogenase</fullName>
        <ecNumber evidence="2">1.2.1.88</ecNumber>
    </recommendedName>
</protein>
<dbReference type="Gene3D" id="3.40.309.10">
    <property type="entry name" value="Aldehyde Dehydrogenase, Chain A, domain 2"/>
    <property type="match status" value="1"/>
</dbReference>
<dbReference type="Pfam" id="PF18083">
    <property type="entry name" value="PutA_N"/>
    <property type="match status" value="1"/>
</dbReference>
<dbReference type="EC" id="1.2.1.88" evidence="2"/>
<dbReference type="InterPro" id="IPR016160">
    <property type="entry name" value="Ald_DH_CS_CYS"/>
</dbReference>
<feature type="domain" description="Proline dehydrogenase" evidence="8">
    <location>
        <begin position="131"/>
        <end position="416"/>
    </location>
</feature>
<evidence type="ECO:0000259" key="9">
    <source>
        <dbReference type="Pfam" id="PF18083"/>
    </source>
</evidence>
<keyword evidence="11" id="KW-1185">Reference proteome</keyword>
<evidence type="ECO:0000259" key="8">
    <source>
        <dbReference type="Pfam" id="PF01619"/>
    </source>
</evidence>
<keyword evidence="3" id="KW-0560">Oxidoreductase</keyword>
<dbReference type="InterPro" id="IPR005932">
    <property type="entry name" value="RocA"/>
</dbReference>
<evidence type="ECO:0000313" key="11">
    <source>
        <dbReference type="Proteomes" id="UP000266313"/>
    </source>
</evidence>
<dbReference type="PANTHER" id="PTHR42862">
    <property type="entry name" value="DELTA-1-PYRROLINE-5-CARBOXYLATE DEHYDROGENASE 1, ISOFORM A-RELATED"/>
    <property type="match status" value="1"/>
</dbReference>
<comment type="pathway">
    <text evidence="1">Amino-acid degradation; L-proline degradation into L-glutamate; L-glutamate from L-proline: step 2/2.</text>
</comment>
<dbReference type="GO" id="GO:0004657">
    <property type="term" value="F:proline dehydrogenase activity"/>
    <property type="evidence" value="ECO:0007669"/>
    <property type="project" value="InterPro"/>
</dbReference>
<evidence type="ECO:0000259" key="7">
    <source>
        <dbReference type="Pfam" id="PF00171"/>
    </source>
</evidence>
<dbReference type="GO" id="GO:0003700">
    <property type="term" value="F:DNA-binding transcription factor activity"/>
    <property type="evidence" value="ECO:0007669"/>
    <property type="project" value="InterPro"/>
</dbReference>
<evidence type="ECO:0000256" key="6">
    <source>
        <dbReference type="PIRSR" id="PIRSR000197-1"/>
    </source>
</evidence>
<dbReference type="PROSITE" id="PS00070">
    <property type="entry name" value="ALDEHYDE_DEHYDR_CYS"/>
    <property type="match status" value="1"/>
</dbReference>
<feature type="domain" description="Proline utilization A N-terminal" evidence="9">
    <location>
        <begin position="7"/>
        <end position="114"/>
    </location>
</feature>
<dbReference type="PANTHER" id="PTHR42862:SF1">
    <property type="entry name" value="DELTA-1-PYRROLINE-5-CARBOXYLATE DEHYDROGENASE 2, ISOFORM A-RELATED"/>
    <property type="match status" value="1"/>
</dbReference>
<evidence type="ECO:0000256" key="2">
    <source>
        <dbReference type="ARBA" id="ARBA00012884"/>
    </source>
</evidence>
<dbReference type="SUPFAM" id="SSF51730">
    <property type="entry name" value="FAD-linked oxidoreductase"/>
    <property type="match status" value="1"/>
</dbReference>
<organism evidence="10 11">
    <name type="scientific">Methylocaldum marinum</name>
    <dbReference type="NCBI Taxonomy" id="1432792"/>
    <lineage>
        <taxon>Bacteria</taxon>
        <taxon>Pseudomonadati</taxon>
        <taxon>Pseudomonadota</taxon>
        <taxon>Gammaproteobacteria</taxon>
        <taxon>Methylococcales</taxon>
        <taxon>Methylococcaceae</taxon>
        <taxon>Methylocaldum</taxon>
    </lineage>
</organism>
<dbReference type="Pfam" id="PF00171">
    <property type="entry name" value="Aldedh"/>
    <property type="match status" value="1"/>
</dbReference>
<dbReference type="GO" id="GO:0003842">
    <property type="term" value="F:L-glutamate gamma-semialdehyde dehydrogenase activity"/>
    <property type="evidence" value="ECO:0007669"/>
    <property type="project" value="UniProtKB-EC"/>
</dbReference>
<dbReference type="PIRSF" id="PIRSF000197">
    <property type="entry name" value="Bifunct_PutA"/>
    <property type="match status" value="1"/>
</dbReference>
<dbReference type="InterPro" id="IPR025703">
    <property type="entry name" value="Bifunct_PutA"/>
</dbReference>
<dbReference type="Proteomes" id="UP000266313">
    <property type="component" value="Chromosome"/>
</dbReference>
<dbReference type="InterPro" id="IPR016163">
    <property type="entry name" value="Ald_DH_C"/>
</dbReference>
<comment type="catalytic activity">
    <reaction evidence="5">
        <text>L-glutamate 5-semialdehyde + NAD(+) + H2O = L-glutamate + NADH + 2 H(+)</text>
        <dbReference type="Rhea" id="RHEA:30235"/>
        <dbReference type="ChEBI" id="CHEBI:15377"/>
        <dbReference type="ChEBI" id="CHEBI:15378"/>
        <dbReference type="ChEBI" id="CHEBI:29985"/>
        <dbReference type="ChEBI" id="CHEBI:57540"/>
        <dbReference type="ChEBI" id="CHEBI:57945"/>
        <dbReference type="ChEBI" id="CHEBI:58066"/>
        <dbReference type="EC" id="1.2.1.88"/>
    </reaction>
</comment>
<dbReference type="EMBL" id="AP017928">
    <property type="protein sequence ID" value="BBA34129.1"/>
    <property type="molecule type" value="Genomic_DNA"/>
</dbReference>
<dbReference type="CDD" id="cd07124">
    <property type="entry name" value="ALDH_PutA-P5CDH-RocA"/>
    <property type="match status" value="1"/>
</dbReference>
<feature type="active site" evidence="6">
    <location>
        <position position="760"/>
    </location>
</feature>
<sequence length="968" mass="107757">MNDTAFERELREIGENLYRLAGTSPPSLFDPRGLRGRVLMRAMRDEGLRAALFQFVDVLPVLETDRDLARHFRNYLAPHAERLRGLWGRMFKLGGHSMSGFVLRSAVSRLARQFVVEERSDRLNRALDAISRIPAAVTVDAVGEAALSERECDVYLSRYLSLLDLLAANGSPIGNPPIHISVKLSALTAHFDPLDYAGVRRRVFDRLQPLLARLRELRAGMTVDMEHYELKSLTLRLFRDLVESEGHDGWYPGIALQAYLPETADDLRELIDWAKRAQRRVSVRLVKGAYWDTEVALAEQRNWPVPVFLDKPATDARFESLVDLLFRHTDAVYPAVGSHNLRSLAYAIASASRQGLSKADWEVQMLYGMAEPLRHAVTASDVALRIYLPTGELIPGIAYLIRRLMENTANTSILRQTYVEGADLDDLLAKPERSEPRTETPPPAFVNAPLKDFSHERVREEFRRSLAAVRSRLGATYLLDIAGVPPQGAELEASRNPARPSEILGQVAVADVDHAERAVRNANRAFPGWRDMPVSARVALCRRAADIMDARRGELAAWQVLETGKNWREADADVAEAVDYLRYYPYRMEQLDGWQPTRCFPGERNHLRYEPRGVAVVIPPWNFPLAILTGMTAAALVAGNTAIVKPATPANLVAHGFKSVLDEAGFPPGVCQLLPGNGATVGRYLVRHRDVHVIAFTGSKTVGLEILREAHTLAPEQRQIKQVVCEMGGKNAIIVDEDADLDEAVAQTLYSAFGYQGQKCSACSRLIAVGRVHDRLVKRLAEALDSYDYGPPEDPAFLFGPMITRDAQQKARSYIEIGRSEGRLHYLGRVPADGFYCPPALFTGIEPRHRLAREEIFGPVLAVMRAPTFEAALTMALESDYALTGGVFSRLPEHLDLARDRYRVGNLYLNRRTTGARVGVQPFGGTRLSGTGIQAGGPDYLKQFLWTRVVSENTLRHGFVPDEGCRAG</sequence>
<dbReference type="InterPro" id="IPR041514">
    <property type="entry name" value="PutA_N"/>
</dbReference>
<accession>A0A250KWH8</accession>
<dbReference type="SUPFAM" id="SSF53720">
    <property type="entry name" value="ALDH-like"/>
    <property type="match status" value="1"/>
</dbReference>
<dbReference type="OrthoDB" id="5687308at2"/>
<dbReference type="Gene3D" id="3.20.20.220">
    <property type="match status" value="1"/>
</dbReference>
<dbReference type="Gene3D" id="3.40.605.10">
    <property type="entry name" value="Aldehyde Dehydrogenase, Chain A, domain 1"/>
    <property type="match status" value="1"/>
</dbReference>
<evidence type="ECO:0000256" key="1">
    <source>
        <dbReference type="ARBA" id="ARBA00004786"/>
    </source>
</evidence>
<dbReference type="GO" id="GO:0010133">
    <property type="term" value="P:L-proline catabolic process to L-glutamate"/>
    <property type="evidence" value="ECO:0007669"/>
    <property type="project" value="InterPro"/>
</dbReference>
<evidence type="ECO:0000256" key="4">
    <source>
        <dbReference type="ARBA" id="ARBA00023027"/>
    </source>
</evidence>
<dbReference type="GO" id="GO:0009898">
    <property type="term" value="C:cytoplasmic side of plasma membrane"/>
    <property type="evidence" value="ECO:0007669"/>
    <property type="project" value="TreeGrafter"/>
</dbReference>
<dbReference type="FunFam" id="3.40.309.10:FF:000005">
    <property type="entry name" value="1-pyrroline-5-carboxylate dehydrogenase 1"/>
    <property type="match status" value="1"/>
</dbReference>
<gene>
    <name evidence="10" type="ORF">sS8_2177</name>
</gene>
<dbReference type="AlphaFoldDB" id="A0A250KWH8"/>
<dbReference type="InterPro" id="IPR015590">
    <property type="entry name" value="Aldehyde_DH_dom"/>
</dbReference>
<evidence type="ECO:0000256" key="3">
    <source>
        <dbReference type="ARBA" id="ARBA00023002"/>
    </source>
</evidence>
<feature type="domain" description="Aldehyde dehydrogenase" evidence="7">
    <location>
        <begin position="493"/>
        <end position="949"/>
    </location>
</feature>
<reference evidence="10 11" key="1">
    <citation type="submission" date="2016-12" db="EMBL/GenBank/DDBJ databases">
        <title>Genome sequencing of Methylocaldum marinum.</title>
        <authorList>
            <person name="Takeuchi M."/>
            <person name="Kamagata Y."/>
            <person name="Hiraoka S."/>
            <person name="Oshima K."/>
            <person name="Hattori M."/>
            <person name="Iwasaki W."/>
        </authorList>
    </citation>
    <scope>NUCLEOTIDE SEQUENCE [LARGE SCALE GENOMIC DNA]</scope>
    <source>
        <strain evidence="10 11">S8</strain>
    </source>
</reference>